<proteinExistence type="predicted"/>
<dbReference type="InterPro" id="IPR011042">
    <property type="entry name" value="6-blade_b-propeller_TolB-like"/>
</dbReference>
<dbReference type="Pfam" id="PF07676">
    <property type="entry name" value="PD40"/>
    <property type="match status" value="2"/>
</dbReference>
<dbReference type="AlphaFoldDB" id="A0A6J4PP01"/>
<dbReference type="InterPro" id="IPR011659">
    <property type="entry name" value="WD40"/>
</dbReference>
<sequence length="648" mass="70354">MTEPEITAYGSWRSPISSDLIVQGVVGLKGTALDGSGVYWIEGRPGEGGRSVVVHRSSDGGTRDVTPQPFNARTRVHEYGGGDFVVHDGTVFFSNFADGRIYSASPAGVPEPLTAEDDRRYADMVVDAPRNRLVAVREDHTGDGEEPANEIVGISLKDGGEQRVLVSGNDFYSSPRLSPDGRSLAWLAWNHPNMPWDGTELWTAGLGEDGMPVGAERITGGPDESVFQPEWSPDGTLHFVSDRTGWWNLYRLRGGVVEPLCPMEAEFGLPQWVLGTSTYAFLSPTRIACAPIERGVFHLGVLETETGELAEVKTPYSVISLLRSDEASGELVFIAGSPTEPHSVVRLDLQTGEREVLRRSGDLGVDPGYLSAPETVEFPTGGGLTAHGFFYPPTNKGHVAPQGELPPLLVLSHGGPTAMTLPSLDLEIQHRTSRGFAVLDVNYGGSTGYGREYRRRLDGMWGVVDVDDCANGAKYLADKGLVDGERLLIAGGSAGGYTTLCALTFRDTFAAGASHFGVSDAAALAEETHKFESRYLDRLIGPYPERADIYRERSPIHHTEGLSCPVIFFQGLEDEVVPPNQAQAMFEALKAKGLPVAYVPFEGEQHGFRRAENIKRALDGELFFYSRIFGFDLADDVDPVHVENLGDR</sequence>
<reference evidence="2" key="1">
    <citation type="submission" date="2020-02" db="EMBL/GenBank/DDBJ databases">
        <authorList>
            <person name="Meier V. D."/>
        </authorList>
    </citation>
    <scope>NUCLEOTIDE SEQUENCE</scope>
    <source>
        <strain evidence="2">AVDCRST_MAG55</strain>
    </source>
</reference>
<organism evidence="2">
    <name type="scientific">uncultured Rubrobacteraceae bacterium</name>
    <dbReference type="NCBI Taxonomy" id="349277"/>
    <lineage>
        <taxon>Bacteria</taxon>
        <taxon>Bacillati</taxon>
        <taxon>Actinomycetota</taxon>
        <taxon>Rubrobacteria</taxon>
        <taxon>Rubrobacterales</taxon>
        <taxon>Rubrobacteraceae</taxon>
        <taxon>environmental samples</taxon>
    </lineage>
</organism>
<dbReference type="PANTHER" id="PTHR43056">
    <property type="entry name" value="PEPTIDASE S9 PROLYL OLIGOPEPTIDASE"/>
    <property type="match status" value="1"/>
</dbReference>
<evidence type="ECO:0000259" key="1">
    <source>
        <dbReference type="Pfam" id="PF00326"/>
    </source>
</evidence>
<name>A0A6J4PP01_9ACTN</name>
<dbReference type="SUPFAM" id="SSF82171">
    <property type="entry name" value="DPP6 N-terminal domain-like"/>
    <property type="match status" value="1"/>
</dbReference>
<dbReference type="PANTHER" id="PTHR43056:SF5">
    <property type="entry name" value="PEPTIDASE S9 PROLYL OLIGOPEPTIDASE CATALYTIC DOMAIN-CONTAINING PROTEIN"/>
    <property type="match status" value="1"/>
</dbReference>
<evidence type="ECO:0000313" key="2">
    <source>
        <dbReference type="EMBL" id="CAA9417996.1"/>
    </source>
</evidence>
<dbReference type="GO" id="GO:0006508">
    <property type="term" value="P:proteolysis"/>
    <property type="evidence" value="ECO:0007669"/>
    <property type="project" value="InterPro"/>
</dbReference>
<dbReference type="EMBL" id="CADCUZ010000077">
    <property type="protein sequence ID" value="CAA9417996.1"/>
    <property type="molecule type" value="Genomic_DNA"/>
</dbReference>
<dbReference type="Gene3D" id="3.40.50.1820">
    <property type="entry name" value="alpha/beta hydrolase"/>
    <property type="match status" value="1"/>
</dbReference>
<dbReference type="Pfam" id="PF00326">
    <property type="entry name" value="Peptidase_S9"/>
    <property type="match status" value="1"/>
</dbReference>
<dbReference type="SUPFAM" id="SSF53474">
    <property type="entry name" value="alpha/beta-Hydrolases"/>
    <property type="match status" value="1"/>
</dbReference>
<feature type="domain" description="Peptidase S9 prolyl oligopeptidase catalytic" evidence="1">
    <location>
        <begin position="423"/>
        <end position="630"/>
    </location>
</feature>
<dbReference type="InterPro" id="IPR050585">
    <property type="entry name" value="Xaa-Pro_dipeptidyl-ppase/CocE"/>
</dbReference>
<protein>
    <submittedName>
        <fullName evidence="2">Prolyl oligopeptidase family protein</fullName>
    </submittedName>
</protein>
<gene>
    <name evidence="2" type="ORF">AVDCRST_MAG55-1810</name>
</gene>
<dbReference type="InterPro" id="IPR001375">
    <property type="entry name" value="Peptidase_S9_cat"/>
</dbReference>
<dbReference type="Gene3D" id="2.120.10.30">
    <property type="entry name" value="TolB, C-terminal domain"/>
    <property type="match status" value="1"/>
</dbReference>
<dbReference type="GO" id="GO:0008236">
    <property type="term" value="F:serine-type peptidase activity"/>
    <property type="evidence" value="ECO:0007669"/>
    <property type="project" value="InterPro"/>
</dbReference>
<accession>A0A6J4PP01</accession>
<dbReference type="InterPro" id="IPR029058">
    <property type="entry name" value="AB_hydrolase_fold"/>
</dbReference>